<name>A0ABR9ZQT2_9FIRM</name>
<evidence type="ECO:0000256" key="3">
    <source>
        <dbReference type="ARBA" id="ARBA00022475"/>
    </source>
</evidence>
<organism evidence="8 9">
    <name type="scientific">Fusibacter ferrireducens</name>
    <dbReference type="NCBI Taxonomy" id="2785058"/>
    <lineage>
        <taxon>Bacteria</taxon>
        <taxon>Bacillati</taxon>
        <taxon>Bacillota</taxon>
        <taxon>Clostridia</taxon>
        <taxon>Eubacteriales</taxon>
        <taxon>Eubacteriales Family XII. Incertae Sedis</taxon>
        <taxon>Fusibacter</taxon>
    </lineage>
</organism>
<feature type="transmembrane region" description="Helical" evidence="7">
    <location>
        <begin position="35"/>
        <end position="58"/>
    </location>
</feature>
<comment type="subcellular location">
    <subcellularLocation>
        <location evidence="1">Cell membrane</location>
        <topology evidence="1">Multi-pass membrane protein</topology>
    </subcellularLocation>
</comment>
<dbReference type="RefSeq" id="WP_194700916.1">
    <property type="nucleotide sequence ID" value="NZ_JADKNH010000003.1"/>
</dbReference>
<protein>
    <submittedName>
        <fullName evidence="8">YeiH family putative sulfate export transporter</fullName>
    </submittedName>
</protein>
<gene>
    <name evidence="8" type="ORF">ISU02_06080</name>
</gene>
<evidence type="ECO:0000256" key="2">
    <source>
        <dbReference type="ARBA" id="ARBA00007977"/>
    </source>
</evidence>
<dbReference type="Pfam" id="PF03601">
    <property type="entry name" value="Cons_hypoth698"/>
    <property type="match status" value="1"/>
</dbReference>
<keyword evidence="5 7" id="KW-1133">Transmembrane helix</keyword>
<feature type="transmembrane region" description="Helical" evidence="7">
    <location>
        <begin position="251"/>
        <end position="272"/>
    </location>
</feature>
<feature type="transmembrane region" description="Helical" evidence="7">
    <location>
        <begin position="182"/>
        <end position="208"/>
    </location>
</feature>
<reference evidence="8 9" key="1">
    <citation type="submission" date="2020-11" db="EMBL/GenBank/DDBJ databases">
        <title>Fusibacter basophilias sp. nov.</title>
        <authorList>
            <person name="Qiu D."/>
        </authorList>
    </citation>
    <scope>NUCLEOTIDE SEQUENCE [LARGE SCALE GENOMIC DNA]</scope>
    <source>
        <strain evidence="8 9">Q10-2</strain>
    </source>
</reference>
<keyword evidence="6 7" id="KW-0472">Membrane</keyword>
<keyword evidence="9" id="KW-1185">Reference proteome</keyword>
<feature type="transmembrane region" description="Helical" evidence="7">
    <location>
        <begin position="214"/>
        <end position="239"/>
    </location>
</feature>
<feature type="transmembrane region" description="Helical" evidence="7">
    <location>
        <begin position="314"/>
        <end position="332"/>
    </location>
</feature>
<dbReference type="InterPro" id="IPR018383">
    <property type="entry name" value="UPF0324_pro"/>
</dbReference>
<evidence type="ECO:0000313" key="8">
    <source>
        <dbReference type="EMBL" id="MBF4692676.1"/>
    </source>
</evidence>
<feature type="transmembrane region" description="Helical" evidence="7">
    <location>
        <begin position="12"/>
        <end position="29"/>
    </location>
</feature>
<proteinExistence type="inferred from homology"/>
<feature type="transmembrane region" description="Helical" evidence="7">
    <location>
        <begin position="70"/>
        <end position="88"/>
    </location>
</feature>
<evidence type="ECO:0000256" key="5">
    <source>
        <dbReference type="ARBA" id="ARBA00022989"/>
    </source>
</evidence>
<evidence type="ECO:0000313" key="9">
    <source>
        <dbReference type="Proteomes" id="UP000614200"/>
    </source>
</evidence>
<dbReference type="Proteomes" id="UP000614200">
    <property type="component" value="Unassembled WGS sequence"/>
</dbReference>
<feature type="transmembrane region" description="Helical" evidence="7">
    <location>
        <begin position="278"/>
        <end position="302"/>
    </location>
</feature>
<feature type="transmembrane region" description="Helical" evidence="7">
    <location>
        <begin position="152"/>
        <end position="170"/>
    </location>
</feature>
<evidence type="ECO:0000256" key="6">
    <source>
        <dbReference type="ARBA" id="ARBA00023136"/>
    </source>
</evidence>
<dbReference type="PANTHER" id="PTHR30106">
    <property type="entry name" value="INNER MEMBRANE PROTEIN YEIH-RELATED"/>
    <property type="match status" value="1"/>
</dbReference>
<keyword evidence="4 7" id="KW-0812">Transmembrane</keyword>
<comment type="similarity">
    <text evidence="2">Belongs to the UPF0324 family.</text>
</comment>
<feature type="transmembrane region" description="Helical" evidence="7">
    <location>
        <begin position="94"/>
        <end position="113"/>
    </location>
</feature>
<evidence type="ECO:0000256" key="4">
    <source>
        <dbReference type="ARBA" id="ARBA00022692"/>
    </source>
</evidence>
<dbReference type="EMBL" id="JADKNH010000003">
    <property type="protein sequence ID" value="MBF4692676.1"/>
    <property type="molecule type" value="Genomic_DNA"/>
</dbReference>
<feature type="transmembrane region" description="Helical" evidence="7">
    <location>
        <begin position="125"/>
        <end position="146"/>
    </location>
</feature>
<accession>A0ABR9ZQT2</accession>
<dbReference type="PANTHER" id="PTHR30106:SF1">
    <property type="entry name" value="UPF0324 MEMBRANE PROTEIN FN0533"/>
    <property type="match status" value="1"/>
</dbReference>
<comment type="caution">
    <text evidence="8">The sequence shown here is derived from an EMBL/GenBank/DDBJ whole genome shotgun (WGS) entry which is preliminary data.</text>
</comment>
<sequence>MQTFKQKLKQNLPGLLLTIALASIAWPLGKEVPLVGAPVFAILIGMIIRPIILPHLGLFKAGMTYSSKKILQYAIILLGFQMNLFTVFEVGKQSLSIMVFTLSTAFIVTYIMGKILKTDPVMTTLIGVGTSICGGSAIAATAPILNANDEEIAHAISTIFLFNIVAVFLFPALGQFLNMSDYGFGIFAGTAINDTSSVVAASTAWSTFKGNNTALATATVVKLTRTLMIIPISLVLSYLQSRKRKDQNLSISKIFPWFILGFLATTILSTTLHLPQDIVIGMITLGKFMIVIAMSAIGLNTALVKLLKNGFKPILLGSICWFSVTMVALFVQKTIQLW</sequence>
<evidence type="ECO:0000256" key="1">
    <source>
        <dbReference type="ARBA" id="ARBA00004651"/>
    </source>
</evidence>
<keyword evidence="3" id="KW-1003">Cell membrane</keyword>
<evidence type="ECO:0000256" key="7">
    <source>
        <dbReference type="SAM" id="Phobius"/>
    </source>
</evidence>